<organism evidence="1 2">
    <name type="scientific">Candidatus Entotheonella gemina</name>
    <dbReference type="NCBI Taxonomy" id="1429439"/>
    <lineage>
        <taxon>Bacteria</taxon>
        <taxon>Pseudomonadati</taxon>
        <taxon>Nitrospinota/Tectimicrobiota group</taxon>
        <taxon>Candidatus Tectimicrobiota</taxon>
        <taxon>Candidatus Entotheonellia</taxon>
        <taxon>Candidatus Entotheonellales</taxon>
        <taxon>Candidatus Entotheonellaceae</taxon>
        <taxon>Candidatus Entotheonella</taxon>
    </lineage>
</organism>
<gene>
    <name evidence="1" type="ORF">ETSY2_09315</name>
</gene>
<accession>W4MDQ1</accession>
<dbReference type="HOGENOM" id="CLU_073290_1_0_7"/>
<evidence type="ECO:0000313" key="1">
    <source>
        <dbReference type="EMBL" id="ETX07767.1"/>
    </source>
</evidence>
<evidence type="ECO:0000313" key="2">
    <source>
        <dbReference type="Proteomes" id="UP000019140"/>
    </source>
</evidence>
<protein>
    <recommendedName>
        <fullName evidence="3">HPr kinase/phosphorylase C-terminal domain-containing protein</fullName>
    </recommendedName>
</protein>
<sequence>MPTYSAYGLTIAASFPLTGLSPAPPSVVPDVVVREGTVPASLAKPLRQGVLYQAQPGEFLLRLDNIAHFWICGGEMITVERSPQTMDADVQVFLLGSAFGALLHQRGVLPLHGSSVVTPEGGVTFVGHSGNGKSTLAGAFANRGYTVLSDDVCAVSMASGVPWASPGVPWMRLWADMQQHLDGEIERDRVREGQEKYMVPLGEQFARESLPLRAVVELTVSNTDELWVKPLADMSKSQVLLRHTYRARFVGGLGLESAHFAQVMRVAGQIEVYRLRRPLAPSRLDEMVELIESEVMSADTEHVSA</sequence>
<evidence type="ECO:0008006" key="3">
    <source>
        <dbReference type="Google" id="ProtNLM"/>
    </source>
</evidence>
<name>W4MDQ1_9BACT</name>
<dbReference type="InterPro" id="IPR027417">
    <property type="entry name" value="P-loop_NTPase"/>
</dbReference>
<proteinExistence type="predicted"/>
<dbReference type="Proteomes" id="UP000019140">
    <property type="component" value="Unassembled WGS sequence"/>
</dbReference>
<dbReference type="EMBL" id="AZHX01000379">
    <property type="protein sequence ID" value="ETX07767.1"/>
    <property type="molecule type" value="Genomic_DNA"/>
</dbReference>
<reference evidence="1 2" key="1">
    <citation type="journal article" date="2014" name="Nature">
        <title>An environmental bacterial taxon with a large and distinct metabolic repertoire.</title>
        <authorList>
            <person name="Wilson M.C."/>
            <person name="Mori T."/>
            <person name="Ruckert C."/>
            <person name="Uria A.R."/>
            <person name="Helf M.J."/>
            <person name="Takada K."/>
            <person name="Gernert C."/>
            <person name="Steffens U.A."/>
            <person name="Heycke N."/>
            <person name="Schmitt S."/>
            <person name="Rinke C."/>
            <person name="Helfrich E.J."/>
            <person name="Brachmann A.O."/>
            <person name="Gurgui C."/>
            <person name="Wakimoto T."/>
            <person name="Kracht M."/>
            <person name="Crusemann M."/>
            <person name="Hentschel U."/>
            <person name="Abe I."/>
            <person name="Matsunaga S."/>
            <person name="Kalinowski J."/>
            <person name="Takeyama H."/>
            <person name="Piel J."/>
        </authorList>
    </citation>
    <scope>NUCLEOTIDE SEQUENCE [LARGE SCALE GENOMIC DNA]</scope>
    <source>
        <strain evidence="2">TSY2</strain>
    </source>
</reference>
<dbReference type="Gene3D" id="3.40.50.300">
    <property type="entry name" value="P-loop containing nucleotide triphosphate hydrolases"/>
    <property type="match status" value="1"/>
</dbReference>
<keyword evidence="2" id="KW-1185">Reference proteome</keyword>
<dbReference type="SUPFAM" id="SSF53795">
    <property type="entry name" value="PEP carboxykinase-like"/>
    <property type="match status" value="1"/>
</dbReference>
<comment type="caution">
    <text evidence="1">The sequence shown here is derived from an EMBL/GenBank/DDBJ whole genome shotgun (WGS) entry which is preliminary data.</text>
</comment>
<dbReference type="AlphaFoldDB" id="W4MDQ1"/>